<protein>
    <submittedName>
        <fullName evidence="3">Glycosyltransferase</fullName>
        <ecNumber evidence="3">2.4.-.-</ecNumber>
    </submittedName>
</protein>
<dbReference type="Pfam" id="PF00534">
    <property type="entry name" value="Glycos_transf_1"/>
    <property type="match status" value="1"/>
</dbReference>
<dbReference type="SUPFAM" id="SSF53756">
    <property type="entry name" value="UDP-Glycosyltransferase/glycogen phosphorylase"/>
    <property type="match status" value="1"/>
</dbReference>
<feature type="domain" description="Glycosyltransferase subfamily 4-like N-terminal" evidence="2">
    <location>
        <begin position="18"/>
        <end position="174"/>
    </location>
</feature>
<keyword evidence="3" id="KW-0328">Glycosyltransferase</keyword>
<accession>A0AAU7CD52</accession>
<name>A0AAU7CD52_9BACT</name>
<evidence type="ECO:0000259" key="1">
    <source>
        <dbReference type="Pfam" id="PF00534"/>
    </source>
</evidence>
<dbReference type="Gene3D" id="3.40.50.2000">
    <property type="entry name" value="Glycogen Phosphorylase B"/>
    <property type="match status" value="2"/>
</dbReference>
<dbReference type="EC" id="2.4.-.-" evidence="3"/>
<evidence type="ECO:0000313" key="3">
    <source>
        <dbReference type="EMBL" id="XBH03164.1"/>
    </source>
</evidence>
<keyword evidence="3" id="KW-0808">Transferase</keyword>
<sequence length="393" mass="43457">MVKPKTTVCQVLFTLTLGGAEVLAARIARRLSGQYRMIFACLEELGPLGEQLRADDFEVHVLARRPGIDWRCARSLTNLLHCERVDVVHAHQYGPFFYSALARQFGVRVPIVLTEHGREFPDNTSRTHHIANRLLLRRHDRVAGVGSEVRRGLIDKEGFPAGRVEVIYNGIDLSPYEGAVSDREVVRRELGVAPGDLLIAQIARLVAIKDHATAVRTLEQLVRIQSARNARLVIVGDGPEAERIRAIIRDRGLDPHVLMLGRRQDVPRLLRAADLALLTSLSEGIPLSLIEAMAAGLPVVATRVGGVSEVVEEGRTGFLAPSGDHEALADHLLRLAEDQELCTRMGRAGRTRAWERFSEDRMVAEYEQIYREIAGRRAAAGGRQPEFLAAQGA</sequence>
<dbReference type="RefSeq" id="WP_406695901.1">
    <property type="nucleotide sequence ID" value="NZ_CP155447.1"/>
</dbReference>
<reference evidence="3" key="1">
    <citation type="submission" date="2024-05" db="EMBL/GenBank/DDBJ databases">
        <title>Planctomycetes of the genus Singulisphaera possess chitinolytic capabilities.</title>
        <authorList>
            <person name="Ivanova A."/>
        </authorList>
    </citation>
    <scope>NUCLEOTIDE SEQUENCE</scope>
    <source>
        <strain evidence="3">Ch08T</strain>
    </source>
</reference>
<organism evidence="3">
    <name type="scientific">Singulisphaera sp. Ch08</name>
    <dbReference type="NCBI Taxonomy" id="3120278"/>
    <lineage>
        <taxon>Bacteria</taxon>
        <taxon>Pseudomonadati</taxon>
        <taxon>Planctomycetota</taxon>
        <taxon>Planctomycetia</taxon>
        <taxon>Isosphaerales</taxon>
        <taxon>Isosphaeraceae</taxon>
        <taxon>Singulisphaera</taxon>
    </lineage>
</organism>
<proteinExistence type="predicted"/>
<dbReference type="InterPro" id="IPR001296">
    <property type="entry name" value="Glyco_trans_1"/>
</dbReference>
<dbReference type="AlphaFoldDB" id="A0AAU7CD52"/>
<feature type="domain" description="Glycosyl transferase family 1" evidence="1">
    <location>
        <begin position="183"/>
        <end position="351"/>
    </location>
</feature>
<dbReference type="PANTHER" id="PTHR12526">
    <property type="entry name" value="GLYCOSYLTRANSFERASE"/>
    <property type="match status" value="1"/>
</dbReference>
<evidence type="ECO:0000259" key="2">
    <source>
        <dbReference type="Pfam" id="PF13439"/>
    </source>
</evidence>
<dbReference type="InterPro" id="IPR028098">
    <property type="entry name" value="Glyco_trans_4-like_N"/>
</dbReference>
<dbReference type="Pfam" id="PF13439">
    <property type="entry name" value="Glyco_transf_4"/>
    <property type="match status" value="1"/>
</dbReference>
<dbReference type="EMBL" id="CP155447">
    <property type="protein sequence ID" value="XBH03164.1"/>
    <property type="molecule type" value="Genomic_DNA"/>
</dbReference>
<gene>
    <name evidence="3" type="ORF">V5E97_33390</name>
</gene>
<dbReference type="GO" id="GO:0016757">
    <property type="term" value="F:glycosyltransferase activity"/>
    <property type="evidence" value="ECO:0007669"/>
    <property type="project" value="UniProtKB-KW"/>
</dbReference>